<dbReference type="InterPro" id="IPR011333">
    <property type="entry name" value="SKP1/BTB/POZ_sf"/>
</dbReference>
<protein>
    <recommendedName>
        <fullName evidence="3">BTB domain-containing protein</fullName>
    </recommendedName>
</protein>
<name>A0ABP0KDM1_9DINO</name>
<dbReference type="Proteomes" id="UP001642484">
    <property type="component" value="Unassembled WGS sequence"/>
</dbReference>
<gene>
    <name evidence="1" type="ORF">CCMP2556_LOCUS15505</name>
</gene>
<reference evidence="1 2" key="1">
    <citation type="submission" date="2024-02" db="EMBL/GenBank/DDBJ databases">
        <authorList>
            <person name="Chen Y."/>
            <person name="Shah S."/>
            <person name="Dougan E. K."/>
            <person name="Thang M."/>
            <person name="Chan C."/>
        </authorList>
    </citation>
    <scope>NUCLEOTIDE SEQUENCE [LARGE SCALE GENOMIC DNA]</scope>
</reference>
<dbReference type="Gene3D" id="3.30.710.10">
    <property type="entry name" value="Potassium Channel Kv1.1, Chain A"/>
    <property type="match status" value="1"/>
</dbReference>
<evidence type="ECO:0008006" key="3">
    <source>
        <dbReference type="Google" id="ProtNLM"/>
    </source>
</evidence>
<keyword evidence="2" id="KW-1185">Reference proteome</keyword>
<evidence type="ECO:0000313" key="2">
    <source>
        <dbReference type="Proteomes" id="UP001642484"/>
    </source>
</evidence>
<dbReference type="EMBL" id="CAXAMN010008136">
    <property type="protein sequence ID" value="CAK9024129.1"/>
    <property type="molecule type" value="Genomic_DNA"/>
</dbReference>
<proteinExistence type="predicted"/>
<organism evidence="1 2">
    <name type="scientific">Durusdinium trenchii</name>
    <dbReference type="NCBI Taxonomy" id="1381693"/>
    <lineage>
        <taxon>Eukaryota</taxon>
        <taxon>Sar</taxon>
        <taxon>Alveolata</taxon>
        <taxon>Dinophyceae</taxon>
        <taxon>Suessiales</taxon>
        <taxon>Symbiodiniaceae</taxon>
        <taxon>Durusdinium</taxon>
    </lineage>
</organism>
<accession>A0ABP0KDM1</accession>
<sequence length="217" mass="24393">MCQPVAMCRWSVVQWWVKSNLRFCTSVGILYVLERLFLTNSIKSKGGSAARADHQVRIENYSWNAVDAYGKYLHQDNLDAEPEVLLELLQLASEYKDETGLQSLCASVLRRKVTNDNLCTCFKKCMKFKFFGLAADVLKQGLNLTNACEALNIAGDAVRKAVDDSEKTMVEHIRDTVMAFAILHAKVVVEDAKFADLQPEIAKQLLQKLASMNLLKT</sequence>
<comment type="caution">
    <text evidence="1">The sequence shown here is derived from an EMBL/GenBank/DDBJ whole genome shotgun (WGS) entry which is preliminary data.</text>
</comment>
<evidence type="ECO:0000313" key="1">
    <source>
        <dbReference type="EMBL" id="CAK9024129.1"/>
    </source>
</evidence>